<dbReference type="RefSeq" id="WP_114686372.1">
    <property type="nucleotide sequence ID" value="NZ_QQNB01000001.1"/>
</dbReference>
<dbReference type="AlphaFoldDB" id="A0A369W0G4"/>
<proteinExistence type="predicted"/>
<dbReference type="Pfam" id="PF05272">
    <property type="entry name" value="VapE-like_dom"/>
    <property type="match status" value="1"/>
</dbReference>
<evidence type="ECO:0000313" key="3">
    <source>
        <dbReference type="Proteomes" id="UP000253918"/>
    </source>
</evidence>
<evidence type="ECO:0000313" key="2">
    <source>
        <dbReference type="EMBL" id="RDE06792.1"/>
    </source>
</evidence>
<comment type="caution">
    <text evidence="2">The sequence shown here is derived from an EMBL/GenBank/DDBJ whole genome shotgun (WGS) entry which is preliminary data.</text>
</comment>
<evidence type="ECO:0000259" key="1">
    <source>
        <dbReference type="Pfam" id="PF05272"/>
    </source>
</evidence>
<organism evidence="2 3">
    <name type="scientific">Sphingomonas aracearum</name>
    <dbReference type="NCBI Taxonomy" id="2283317"/>
    <lineage>
        <taxon>Bacteria</taxon>
        <taxon>Pseudomonadati</taxon>
        <taxon>Pseudomonadota</taxon>
        <taxon>Alphaproteobacteria</taxon>
        <taxon>Sphingomonadales</taxon>
        <taxon>Sphingomonadaceae</taxon>
        <taxon>Sphingomonas</taxon>
    </lineage>
</organism>
<dbReference type="Gene3D" id="3.40.50.300">
    <property type="entry name" value="P-loop containing nucleotide triphosphate hydrolases"/>
    <property type="match status" value="1"/>
</dbReference>
<dbReference type="Proteomes" id="UP000253918">
    <property type="component" value="Unassembled WGS sequence"/>
</dbReference>
<dbReference type="PANTHER" id="PTHR34985:SF1">
    <property type="entry name" value="SLR0554 PROTEIN"/>
    <property type="match status" value="1"/>
</dbReference>
<protein>
    <recommendedName>
        <fullName evidence="1">Virulence-associated protein E-like domain-containing protein</fullName>
    </recommendedName>
</protein>
<accession>A0A369W0G4</accession>
<gene>
    <name evidence="2" type="ORF">DVW87_03660</name>
</gene>
<dbReference type="EMBL" id="QQNB01000001">
    <property type="protein sequence ID" value="RDE06792.1"/>
    <property type="molecule type" value="Genomic_DNA"/>
</dbReference>
<dbReference type="PANTHER" id="PTHR34985">
    <property type="entry name" value="SLR0554 PROTEIN"/>
    <property type="match status" value="1"/>
</dbReference>
<feature type="domain" description="Virulence-associated protein E-like" evidence="1">
    <location>
        <begin position="186"/>
        <end position="331"/>
    </location>
</feature>
<dbReference type="OrthoDB" id="7569490at2"/>
<sequence>MTEQDILNFIVTTNPTPELSEIIAQLDFDNETYPNLEASIIKLGIASKTEWQKAFRSAQRAHRIRSALGTVPATPRELVEAILDTYAFRLNANAAHPLSWVSPIQKNRVRLSVDELIEEATSVNRNLLGDQFKKANVVDEVVYLQRKVDHEVRSAILEKLTQTGTTFDWDALIATSFDTTNVSAEITIAVLQKLIWQIKRRLAGLPIVYHLMPVVYGSQGCGKSVFITKLLGELGSLFATTDFNRLSDNREANLFRNFALFLDEMNKADRADMDAVKAVITREELSYRPMGTNASVSMDQNACFIGASNKLLEQLINDPTGIRRFFQIDFNSASGPAEFAFINGLDFTAMWCSVDHLAADPCEPHREAMKALQSRHANRSSVGEFADALVANEGRYRVPSSFEGGSVDRTLRTGVIAKDEIYLAYRDWCAVMRKKAALEQAGFLSELRRMSSQEAGFPIQPKKTNKMNGWQYVGPIAEATKALDVFHGRVMA</sequence>
<dbReference type="InterPro" id="IPR027417">
    <property type="entry name" value="P-loop_NTPase"/>
</dbReference>
<name>A0A369W0G4_9SPHN</name>
<reference evidence="2 3" key="1">
    <citation type="submission" date="2018-07" db="EMBL/GenBank/DDBJ databases">
        <title>a novel species of Sphingomonas isolated from the rhizosphere soil of Araceae plant.</title>
        <authorList>
            <person name="Zhiyong W."/>
            <person name="Qinglan Z."/>
            <person name="Zhiwei F."/>
            <person name="Ding X."/>
            <person name="Gejiao W."/>
            <person name="Shixue Z."/>
        </authorList>
    </citation>
    <scope>NUCLEOTIDE SEQUENCE [LARGE SCALE GENOMIC DNA]</scope>
    <source>
        <strain evidence="2 3">WZY 27</strain>
    </source>
</reference>
<dbReference type="InterPro" id="IPR007936">
    <property type="entry name" value="VapE-like_dom"/>
</dbReference>
<keyword evidence="3" id="KW-1185">Reference proteome</keyword>
<dbReference type="SUPFAM" id="SSF52540">
    <property type="entry name" value="P-loop containing nucleoside triphosphate hydrolases"/>
    <property type="match status" value="1"/>
</dbReference>